<proteinExistence type="inferred from homology"/>
<reference evidence="7 8" key="1">
    <citation type="submission" date="2019-03" db="EMBL/GenBank/DDBJ databases">
        <title>Halomonas marinisediminis sp. nov., a moderately halophilic bacterium isolated from the Bohai Gulf.</title>
        <authorList>
            <person name="Ji X."/>
        </authorList>
    </citation>
    <scope>NUCLEOTIDE SEQUENCE [LARGE SCALE GENOMIC DNA]</scope>
    <source>
        <strain evidence="7 8">204</strain>
    </source>
</reference>
<evidence type="ECO:0000256" key="5">
    <source>
        <dbReference type="ARBA" id="ARBA00023237"/>
    </source>
</evidence>
<feature type="non-terminal residue" evidence="7">
    <location>
        <position position="1"/>
    </location>
</feature>
<dbReference type="Proteomes" id="UP000294823">
    <property type="component" value="Unassembled WGS sequence"/>
</dbReference>
<dbReference type="EMBL" id="SLTR01000801">
    <property type="protein sequence ID" value="TDA71266.1"/>
    <property type="molecule type" value="Genomic_DNA"/>
</dbReference>
<evidence type="ECO:0000259" key="6">
    <source>
        <dbReference type="Pfam" id="PF07980"/>
    </source>
</evidence>
<keyword evidence="5" id="KW-0998">Cell outer membrane</keyword>
<comment type="caution">
    <text evidence="7">The sequence shown here is derived from an EMBL/GenBank/DDBJ whole genome shotgun (WGS) entry which is preliminary data.</text>
</comment>
<dbReference type="SUPFAM" id="SSF48452">
    <property type="entry name" value="TPR-like"/>
    <property type="match status" value="1"/>
</dbReference>
<dbReference type="InterPro" id="IPR012944">
    <property type="entry name" value="SusD_RagB_dom"/>
</dbReference>
<evidence type="ECO:0000256" key="1">
    <source>
        <dbReference type="ARBA" id="ARBA00004442"/>
    </source>
</evidence>
<comment type="subcellular location">
    <subcellularLocation>
        <location evidence="1">Cell outer membrane</location>
    </subcellularLocation>
</comment>
<evidence type="ECO:0000256" key="4">
    <source>
        <dbReference type="ARBA" id="ARBA00023136"/>
    </source>
</evidence>
<dbReference type="InterPro" id="IPR011990">
    <property type="entry name" value="TPR-like_helical_dom_sf"/>
</dbReference>
<accession>A0ABY2D1T7</accession>
<keyword evidence="4" id="KW-0472">Membrane</keyword>
<keyword evidence="8" id="KW-1185">Reference proteome</keyword>
<organism evidence="7 8">
    <name type="scientific">Halomonas marinisediminis</name>
    <dbReference type="NCBI Taxonomy" id="2546095"/>
    <lineage>
        <taxon>Bacteria</taxon>
        <taxon>Pseudomonadati</taxon>
        <taxon>Pseudomonadota</taxon>
        <taxon>Gammaproteobacteria</taxon>
        <taxon>Oceanospirillales</taxon>
        <taxon>Halomonadaceae</taxon>
        <taxon>Halomonas</taxon>
    </lineage>
</organism>
<sequence length="75" mass="8548">PRSYNKYDNQSLFAWRNHVRLTDVYLMYAEAAVMGYGIHGKPDGFNLSALDAINVLRNRAMPDGSMEVDDMYLTS</sequence>
<name>A0ABY2D1T7_9GAMM</name>
<keyword evidence="3" id="KW-0732">Signal</keyword>
<dbReference type="Gene3D" id="1.25.40.900">
    <property type="match status" value="1"/>
</dbReference>
<gene>
    <name evidence="7" type="ORF">E0702_18565</name>
</gene>
<protein>
    <submittedName>
        <fullName evidence="7">RagB/SusD family nutrient uptake outer membrane protein</fullName>
    </submittedName>
</protein>
<comment type="similarity">
    <text evidence="2">Belongs to the SusD family.</text>
</comment>
<evidence type="ECO:0000313" key="7">
    <source>
        <dbReference type="EMBL" id="TDA71266.1"/>
    </source>
</evidence>
<feature type="non-terminal residue" evidence="7">
    <location>
        <position position="75"/>
    </location>
</feature>
<evidence type="ECO:0000256" key="2">
    <source>
        <dbReference type="ARBA" id="ARBA00006275"/>
    </source>
</evidence>
<feature type="domain" description="RagB/SusD" evidence="6">
    <location>
        <begin position="18"/>
        <end position="63"/>
    </location>
</feature>
<dbReference type="Pfam" id="PF07980">
    <property type="entry name" value="SusD_RagB"/>
    <property type="match status" value="1"/>
</dbReference>
<evidence type="ECO:0000256" key="3">
    <source>
        <dbReference type="ARBA" id="ARBA00022729"/>
    </source>
</evidence>
<evidence type="ECO:0000313" key="8">
    <source>
        <dbReference type="Proteomes" id="UP000294823"/>
    </source>
</evidence>